<dbReference type="SMART" id="SM00336">
    <property type="entry name" value="BBOX"/>
    <property type="match status" value="1"/>
</dbReference>
<evidence type="ECO:0000259" key="10">
    <source>
        <dbReference type="PROSITE" id="PS50119"/>
    </source>
</evidence>
<name>A0A1D1YP64_9ARAE</name>
<evidence type="ECO:0000256" key="3">
    <source>
        <dbReference type="ARBA" id="ARBA00022723"/>
    </source>
</evidence>
<gene>
    <name evidence="12" type="primary">COL13_0</name>
    <name evidence="12" type="ORF">g.33442</name>
</gene>
<evidence type="ECO:0000313" key="12">
    <source>
        <dbReference type="EMBL" id="JAT56432.1"/>
    </source>
</evidence>
<dbReference type="CDD" id="cd19821">
    <property type="entry name" value="Bbox1_BBX-like"/>
    <property type="match status" value="1"/>
</dbReference>
<dbReference type="InterPro" id="IPR049808">
    <property type="entry name" value="CONSTANS-like_Bbox1"/>
</dbReference>
<protein>
    <submittedName>
        <fullName evidence="12">Zinc finger protein CONSTANS-LIKE 13</fullName>
    </submittedName>
</protein>
<comment type="subcellular location">
    <subcellularLocation>
        <location evidence="1 9">Nucleus</location>
    </subcellularLocation>
</comment>
<evidence type="ECO:0000256" key="8">
    <source>
        <dbReference type="PROSITE-ProRule" id="PRU00024"/>
    </source>
</evidence>
<dbReference type="Pfam" id="PF06203">
    <property type="entry name" value="CCT"/>
    <property type="match status" value="1"/>
</dbReference>
<dbReference type="AlphaFoldDB" id="A0A1D1YP64"/>
<dbReference type="PANTHER" id="PTHR31717:SF45">
    <property type="entry name" value="ZINC FINGER PROTEIN CONSTANS-LIKE 14-RELATED"/>
    <property type="match status" value="1"/>
</dbReference>
<feature type="domain" description="CCT" evidence="11">
    <location>
        <begin position="346"/>
        <end position="388"/>
    </location>
</feature>
<dbReference type="PANTHER" id="PTHR31717">
    <property type="entry name" value="ZINC FINGER PROTEIN CONSTANS-LIKE 10"/>
    <property type="match status" value="1"/>
</dbReference>
<proteinExistence type="inferred from homology"/>
<evidence type="ECO:0000259" key="11">
    <source>
        <dbReference type="PROSITE" id="PS51017"/>
    </source>
</evidence>
<dbReference type="GO" id="GO:0006355">
    <property type="term" value="P:regulation of DNA-templated transcription"/>
    <property type="evidence" value="ECO:0007669"/>
    <property type="project" value="UniProtKB-ARBA"/>
</dbReference>
<evidence type="ECO:0000256" key="2">
    <source>
        <dbReference type="ARBA" id="ARBA00010024"/>
    </source>
</evidence>
<feature type="domain" description="B box-type" evidence="10">
    <location>
        <begin position="12"/>
        <end position="59"/>
    </location>
</feature>
<comment type="similarity">
    <text evidence="2">Belongs to the CONSTANS family.</text>
</comment>
<keyword evidence="3" id="KW-0479">Metal-binding</keyword>
<evidence type="ECO:0000256" key="5">
    <source>
        <dbReference type="ARBA" id="ARBA00022771"/>
    </source>
</evidence>
<keyword evidence="5 8" id="KW-0863">Zinc-finger</keyword>
<keyword evidence="6" id="KW-0862">Zinc</keyword>
<organism evidence="12">
    <name type="scientific">Anthurium amnicola</name>
    <dbReference type="NCBI Taxonomy" id="1678845"/>
    <lineage>
        <taxon>Eukaryota</taxon>
        <taxon>Viridiplantae</taxon>
        <taxon>Streptophyta</taxon>
        <taxon>Embryophyta</taxon>
        <taxon>Tracheophyta</taxon>
        <taxon>Spermatophyta</taxon>
        <taxon>Magnoliopsida</taxon>
        <taxon>Liliopsida</taxon>
        <taxon>Araceae</taxon>
        <taxon>Pothoideae</taxon>
        <taxon>Potheae</taxon>
        <taxon>Anthurium</taxon>
    </lineage>
</organism>
<keyword evidence="4" id="KW-0677">Repeat</keyword>
<keyword evidence="7 9" id="KW-0539">Nucleus</keyword>
<evidence type="ECO:0000256" key="9">
    <source>
        <dbReference type="PROSITE-ProRule" id="PRU00357"/>
    </source>
</evidence>
<evidence type="ECO:0000256" key="1">
    <source>
        <dbReference type="ARBA" id="ARBA00004123"/>
    </source>
</evidence>
<evidence type="ECO:0000256" key="4">
    <source>
        <dbReference type="ARBA" id="ARBA00022737"/>
    </source>
</evidence>
<dbReference type="GO" id="GO:0005634">
    <property type="term" value="C:nucleus"/>
    <property type="evidence" value="ECO:0007669"/>
    <property type="project" value="UniProtKB-SubCell"/>
</dbReference>
<evidence type="ECO:0000256" key="6">
    <source>
        <dbReference type="ARBA" id="ARBA00022833"/>
    </source>
</evidence>
<dbReference type="EMBL" id="GDJX01011504">
    <property type="protein sequence ID" value="JAT56432.1"/>
    <property type="molecule type" value="Transcribed_RNA"/>
</dbReference>
<dbReference type="PROSITE" id="PS50119">
    <property type="entry name" value="ZF_BBOX"/>
    <property type="match status" value="1"/>
</dbReference>
<dbReference type="InterPro" id="IPR000315">
    <property type="entry name" value="Znf_B-box"/>
</dbReference>
<dbReference type="GO" id="GO:0008270">
    <property type="term" value="F:zinc ion binding"/>
    <property type="evidence" value="ECO:0007669"/>
    <property type="project" value="UniProtKB-KW"/>
</dbReference>
<accession>A0A1D1YP64</accession>
<dbReference type="InterPro" id="IPR010402">
    <property type="entry name" value="CCT_domain"/>
</dbReference>
<sequence>MAAAAGGASRSGSSSSCDFCEEAKALVYCRADSARLCLACDRRVHAANAVCSRHPRSLLCDACLSAPSAFLVGSSPSRRRGGGGGHPRLLCPNCDFDAVHGQGGGGRARERRPVEPYSGCPTVAEMLSLLGVPVEDEKSVLLGAGGPDGWLDGGGGGGAEGGTSLLMEEEGWVWETPPILSMEDLIVPINPYHGFRALGVPPPPKDRNASCGKHKDEILRQLRELVKSDVCVNNDCGLLEAETGLGSPRGLQVGEMISNAENDAALVVAPSPEAKILRKDCCEMNGVLPFSSEHQFETCMEGGNASLDGPMDAHGSVSDTGRHLMSREELPSLPPKCTYQLSGLDRGIVLSRYKEKRKTRRYDKQIRYESRKVRADSRMRIKGRFAKDVQSSLAAEALIPDGVSLCSAPGFLTNITRL</sequence>
<dbReference type="PROSITE" id="PS51017">
    <property type="entry name" value="CCT"/>
    <property type="match status" value="1"/>
</dbReference>
<reference evidence="12" key="1">
    <citation type="submission" date="2015-07" db="EMBL/GenBank/DDBJ databases">
        <title>Transcriptome Assembly of Anthurium amnicola.</title>
        <authorList>
            <person name="Suzuki J."/>
        </authorList>
    </citation>
    <scope>NUCLEOTIDE SEQUENCE</scope>
</reference>
<evidence type="ECO:0000256" key="7">
    <source>
        <dbReference type="ARBA" id="ARBA00023242"/>
    </source>
</evidence>